<dbReference type="InterPro" id="IPR010343">
    <property type="entry name" value="ArAE_1"/>
</dbReference>
<evidence type="ECO:0000256" key="3">
    <source>
        <dbReference type="ARBA" id="ARBA00022692"/>
    </source>
</evidence>
<comment type="subcellular location">
    <subcellularLocation>
        <location evidence="1">Cell membrane</location>
        <topology evidence="1">Multi-pass membrane protein</topology>
    </subcellularLocation>
</comment>
<organism evidence="8 9">
    <name type="scientific">Paenibacillus roseus</name>
    <dbReference type="NCBI Taxonomy" id="2798579"/>
    <lineage>
        <taxon>Bacteria</taxon>
        <taxon>Bacillati</taxon>
        <taxon>Bacillota</taxon>
        <taxon>Bacilli</taxon>
        <taxon>Bacillales</taxon>
        <taxon>Paenibacillaceae</taxon>
        <taxon>Paenibacillus</taxon>
    </lineage>
</organism>
<dbReference type="RefSeq" id="WP_199021158.1">
    <property type="nucleotide sequence ID" value="NZ_JAELUP010000103.1"/>
</dbReference>
<feature type="transmembrane region" description="Helical" evidence="6">
    <location>
        <begin position="12"/>
        <end position="38"/>
    </location>
</feature>
<feature type="domain" description="Putative aromatic acid exporter C-terminal" evidence="7">
    <location>
        <begin position="144"/>
        <end position="306"/>
    </location>
</feature>
<evidence type="ECO:0000256" key="1">
    <source>
        <dbReference type="ARBA" id="ARBA00004651"/>
    </source>
</evidence>
<dbReference type="PANTHER" id="PTHR40064">
    <property type="entry name" value="MEMBRANE PROTEIN-RELATED"/>
    <property type="match status" value="1"/>
</dbReference>
<dbReference type="InterPro" id="IPR021062">
    <property type="entry name" value="ArAE_1_C"/>
</dbReference>
<proteinExistence type="predicted"/>
<feature type="transmembrane region" description="Helical" evidence="6">
    <location>
        <begin position="122"/>
        <end position="139"/>
    </location>
</feature>
<evidence type="ECO:0000313" key="9">
    <source>
        <dbReference type="Proteomes" id="UP000640274"/>
    </source>
</evidence>
<dbReference type="EMBL" id="JAELUP010000103">
    <property type="protein sequence ID" value="MBJ6363629.1"/>
    <property type="molecule type" value="Genomic_DNA"/>
</dbReference>
<dbReference type="Proteomes" id="UP000640274">
    <property type="component" value="Unassembled WGS sequence"/>
</dbReference>
<keyword evidence="3 6" id="KW-0812">Transmembrane</keyword>
<name>A0A934J5G0_9BACL</name>
<keyword evidence="2" id="KW-1003">Cell membrane</keyword>
<keyword evidence="5 6" id="KW-0472">Membrane</keyword>
<dbReference type="Gene3D" id="1.20.120.940">
    <property type="entry name" value="Putative aromatic acid exporter, C-terminal domain"/>
    <property type="match status" value="1"/>
</dbReference>
<dbReference type="Pfam" id="PF06081">
    <property type="entry name" value="ArAE_1"/>
    <property type="match status" value="1"/>
</dbReference>
<evidence type="ECO:0000256" key="4">
    <source>
        <dbReference type="ARBA" id="ARBA00022989"/>
    </source>
</evidence>
<protein>
    <submittedName>
        <fullName evidence="8">Aromatic acid exporter family protein</fullName>
    </submittedName>
</protein>
<dbReference type="AlphaFoldDB" id="A0A934J5G0"/>
<gene>
    <name evidence="8" type="ORF">JFN88_20680</name>
</gene>
<dbReference type="PANTHER" id="PTHR40064:SF1">
    <property type="entry name" value="MEMBRANE PROTEIN"/>
    <property type="match status" value="1"/>
</dbReference>
<accession>A0A934J5G0</accession>
<keyword evidence="9" id="KW-1185">Reference proteome</keyword>
<evidence type="ECO:0000256" key="2">
    <source>
        <dbReference type="ARBA" id="ARBA00022475"/>
    </source>
</evidence>
<feature type="transmembrane region" description="Helical" evidence="6">
    <location>
        <begin position="50"/>
        <end position="83"/>
    </location>
</feature>
<evidence type="ECO:0000256" key="6">
    <source>
        <dbReference type="SAM" id="Phobius"/>
    </source>
</evidence>
<dbReference type="GO" id="GO:0005886">
    <property type="term" value="C:plasma membrane"/>
    <property type="evidence" value="ECO:0007669"/>
    <property type="project" value="UniProtKB-SubCell"/>
</dbReference>
<comment type="caution">
    <text evidence="8">The sequence shown here is derived from an EMBL/GenBank/DDBJ whole genome shotgun (WGS) entry which is preliminary data.</text>
</comment>
<evidence type="ECO:0000256" key="5">
    <source>
        <dbReference type="ARBA" id="ARBA00023136"/>
    </source>
</evidence>
<evidence type="ECO:0000313" key="8">
    <source>
        <dbReference type="EMBL" id="MBJ6363629.1"/>
    </source>
</evidence>
<reference evidence="8" key="1">
    <citation type="submission" date="2020-12" db="EMBL/GenBank/DDBJ databases">
        <authorList>
            <person name="Huq M.A."/>
        </authorList>
    </citation>
    <scope>NUCLEOTIDE SEQUENCE</scope>
    <source>
        <strain evidence="8">MAHUQ-46</strain>
    </source>
</reference>
<sequence>MGIRVIKTALAALAAIYTALYLELTPALSAGLIAILAVEVTRMRGIRIAFVRLVASMVGLFFASLVFLLFGFEIWALSIFVLIAFPILSRFNLKDGIVASSVIVFHMFDRQEVSWQLIGNEFMLLITGLGWALIVNLLYMPREDKALKSCRSLTEQLFNRIFTEMGNTLRNPAHLWNGGQLLEAHDAIEQGLQKVGSYQENRIWGYEKYWRTYYEMRREQLESIQQMLPLLALVYEKLPQGELLAEVFDSLSEEVMSDVYEGHAEQELEELEEIFRGMPLPVSREEFEIRSALLQLCRELERFLSIARRWKKRRQAQPSTLQAGS</sequence>
<dbReference type="InterPro" id="IPR038323">
    <property type="entry name" value="ArAE_1_C_sf"/>
</dbReference>
<dbReference type="Pfam" id="PF11728">
    <property type="entry name" value="ArAE_1_C"/>
    <property type="match status" value="1"/>
</dbReference>
<evidence type="ECO:0000259" key="7">
    <source>
        <dbReference type="Pfam" id="PF11728"/>
    </source>
</evidence>
<keyword evidence="4 6" id="KW-1133">Transmembrane helix</keyword>
<dbReference type="InterPro" id="IPR052984">
    <property type="entry name" value="UPF0421"/>
</dbReference>